<protein>
    <submittedName>
        <fullName evidence="11">Related to polyketide synthase</fullName>
    </submittedName>
</protein>
<evidence type="ECO:0000256" key="2">
    <source>
        <dbReference type="ARBA" id="ARBA00022553"/>
    </source>
</evidence>
<dbReference type="InterPro" id="IPR018201">
    <property type="entry name" value="Ketoacyl_synth_AS"/>
</dbReference>
<dbReference type="Pfam" id="PF02801">
    <property type="entry name" value="Ketoacyl-synt_C"/>
    <property type="match status" value="1"/>
</dbReference>
<accession>A0AAI8W2G4</accession>
<feature type="region of interest" description="N-terminal hotdog fold" evidence="6">
    <location>
        <begin position="975"/>
        <end position="1111"/>
    </location>
</feature>
<dbReference type="Gene3D" id="3.40.47.10">
    <property type="match status" value="1"/>
</dbReference>
<comment type="caution">
    <text evidence="6">Lacks conserved residue(s) required for the propagation of feature annotation.</text>
</comment>
<sequence length="1995" mass="219756">MAADDSQQTGSHGQDVPIAIVGYGIRFPGDATSPEKFYEMLSQGRDAWTETPPSRYNVDAYWHPSTERIGTTSARGAHYVEQDPSVFDAPFFSMTGAEAAAIDPALRMMLEIVYECLEDSGIPMQSVVGSDTSVFVGTSSSEYHDLALSDIENVPLYAAVGIGNCMLGNRLSHFYDLRGTSQTIDTACSATMVAMHQACNSLRTGEARMSLVAGSQLMMGAGGNVSLTRLGFLSPDGRCYTFDERANGYSRGEGVGCLAIKRLDDAIADGDTIRAVVRATGSNQDGKTPGIVQPSAKAQSDLIKQVYRAAKLNPDDTQYFEAHGTRTTLGDPLEVNALVEAMATRDRAEDNPMYIGSVKTNVGHLEGSAGLAGLFKAILQLEHGQLFPTLNFKKPNPRLKLDDWHLRLPLETMPWPGKGQRRISINSFGYGGTNAHCILDDAYNYLKSRGLKGMTATVAAPPGLPRRSIDSEGNDSAMGSETITPENEADSGLPKLFVFSSPEQAAVDRMTTRYAEWLERESKAIGKEDINLSDLAFTLGQRRSMFQWRYPVVAKNANELRETLAKQTKSTRAGQVPNLLWVFTGQGAQHAAMGKELLQYQAFRGSIEAAQLFFRESLKADWDVLEELTRSRQDSRINEAEFSQPLCTVVQVALVDLLTSWKVQPQAVVGHSSGEIGAAYAAGALSAADAWRVAFHRGRLSSNITNEAPELEGLMGMMAVGKPAEEIEHLIPGADAEKPVVAACYNSPQNVTLSGNKPVLSELEQKLKEDDVFVRQLKVDIAYHSPYMKVIADQYQEAIKDIKPMAGNKEITMLSTVTGQQIEASELDASYWVKNMCSPVRFVEGIQAAFPKQKTLSRRKKREGLAIDGLLEIGPHGALQGPIRQILTEEKKSEEVFYASMLSRGKDATVTSLETAGMLWSKGLPLDLERVNNSLIDAPQGKVLAGLPSYSWNHANSFWFEHKAESRRKRVGYRHDLLGARLEPHLGLRWRNWLRPKENPWLMDFKIDEDAVLSPQTLMVSIIEAGRQMAESSGNESHGFTLSDVKFGTPVVIPELGTDIYTDLRPLGKMDVGADADAEKYSEYEFDIFTDPEDVPIYHCQGKLKIHYEQDVPVIQKDTRFEEDIATAVERTAEEFYSHWDDEKIHWGPQSQLIKELVSSPNSSKIALELKETKKAMPLEYEYPHLVHPTTLNACFQGVYAAIGSEAAWPETQSIDSIYIANSFPKGEGVQLTADSDVSYQGFGSYAGEVVVKDKAERVQVFAQGVNLQTEMLRNVAEEKLPGDVKKVASNFYWKPDPAKVTPEKASTVFNEKELILQSPQKPVFSGTGSLCHKQQSAVPDMVPWKAFTSKWLELCGHKKPTQMVVEAAHSADDFALKALEVLGGQFGATPVCSRYLCAVQEALPEGSTQFEDWSHFFSTKQLDLKAESNVQEPEAATVDTFIISERLAGLNDAEILLKNAENALRPGGWLVMSQVDVPDSEADLEAVSLQLQERGFGGVKFSLRSSASDANTRVLISQKPERPTLEVDKTLVVLPEEVSEDLQKFVELLKDGFANMDVAVEVSTWNKVTADTSIIKNQAVINLLEAETPFIWQITEEQYEQVRAFLLNGHNGGLWLNKGNCNLEPESDFKFHSATGLLRVMRNEEEKKFTELSLSHHEPLAHQLAVDHTLQCFRDVYEAESLEKTAEMEGGELNGVLHISRIYDEPIENRQMQMMGKQPPPKQVTLGEQDRPLRLTIDDPTDLGSLKFVDDPENQGDLGDSQVQIEVQAHGVRSMHDIRSLGLVERNLGTCAAGTISQVCSKVSQFKAGDSVAFFGPGAYRTHMQVDEDAVLSIPDSMRASTAAIFVENLLLAYYAVFEICRLRPRDPILVTSAETGLGQQIVQLAGHVGAKVFLLTTDEESKEKAVADYVEEQMIEKVASAIPMPPEDVDPSRPMGHYGVDSLIASEVRNWAFNVVKGTLHAAEILSAPSIDELAAKLASRSGLVPDHLKEGN</sequence>
<dbReference type="Pfam" id="PF16197">
    <property type="entry name" value="KAsynt_C_assoc"/>
    <property type="match status" value="1"/>
</dbReference>
<dbReference type="SMART" id="SM00826">
    <property type="entry name" value="PKS_DH"/>
    <property type="match status" value="1"/>
</dbReference>
<dbReference type="SUPFAM" id="SSF50129">
    <property type="entry name" value="GroES-like"/>
    <property type="match status" value="1"/>
</dbReference>
<dbReference type="SMART" id="SM00827">
    <property type="entry name" value="PKS_AT"/>
    <property type="match status" value="1"/>
</dbReference>
<keyword evidence="1" id="KW-0596">Phosphopantetheine</keyword>
<proteinExistence type="predicted"/>
<keyword evidence="5" id="KW-0511">Multifunctional enzyme</keyword>
<evidence type="ECO:0000256" key="1">
    <source>
        <dbReference type="ARBA" id="ARBA00022450"/>
    </source>
</evidence>
<dbReference type="PROSITE" id="PS00606">
    <property type="entry name" value="KS3_1"/>
    <property type="match status" value="1"/>
</dbReference>
<dbReference type="InterPro" id="IPR049552">
    <property type="entry name" value="PKS_DH_N"/>
</dbReference>
<dbReference type="Proteomes" id="UP001296104">
    <property type="component" value="Unassembled WGS sequence"/>
</dbReference>
<dbReference type="Pfam" id="PF00109">
    <property type="entry name" value="ketoacyl-synt"/>
    <property type="match status" value="1"/>
</dbReference>
<evidence type="ECO:0000256" key="6">
    <source>
        <dbReference type="PROSITE-ProRule" id="PRU01363"/>
    </source>
</evidence>
<dbReference type="SUPFAM" id="SSF53901">
    <property type="entry name" value="Thiolase-like"/>
    <property type="match status" value="1"/>
</dbReference>
<dbReference type="SMART" id="SM00829">
    <property type="entry name" value="PKS_ER"/>
    <property type="match status" value="1"/>
</dbReference>
<dbReference type="InterPro" id="IPR014043">
    <property type="entry name" value="Acyl_transferase_dom"/>
</dbReference>
<feature type="region of interest" description="C-terminal hotdog fold" evidence="6">
    <location>
        <begin position="1126"/>
        <end position="1277"/>
    </location>
</feature>
<keyword evidence="4" id="KW-0560">Oxidoreductase</keyword>
<dbReference type="InterPro" id="IPR009081">
    <property type="entry name" value="PP-bd_ACP"/>
</dbReference>
<evidence type="ECO:0000256" key="4">
    <source>
        <dbReference type="ARBA" id="ARBA00023002"/>
    </source>
</evidence>
<dbReference type="PANTHER" id="PTHR43775:SF29">
    <property type="entry name" value="ASPERFURANONE POLYKETIDE SYNTHASE AFOG-RELATED"/>
    <property type="match status" value="1"/>
</dbReference>
<evidence type="ECO:0000313" key="11">
    <source>
        <dbReference type="EMBL" id="CAK3783710.1"/>
    </source>
</evidence>
<dbReference type="Pfam" id="PF14765">
    <property type="entry name" value="PS-DH"/>
    <property type="match status" value="1"/>
</dbReference>
<keyword evidence="12" id="KW-1185">Reference proteome</keyword>
<dbReference type="InterPro" id="IPR036736">
    <property type="entry name" value="ACP-like_sf"/>
</dbReference>
<keyword evidence="3" id="KW-0808">Transferase</keyword>
<dbReference type="SUPFAM" id="SSF47336">
    <property type="entry name" value="ACP-like"/>
    <property type="match status" value="1"/>
</dbReference>
<dbReference type="InterPro" id="IPR050091">
    <property type="entry name" value="PKS_NRPS_Biosynth_Enz"/>
</dbReference>
<dbReference type="GO" id="GO:0044550">
    <property type="term" value="P:secondary metabolite biosynthetic process"/>
    <property type="evidence" value="ECO:0007669"/>
    <property type="project" value="TreeGrafter"/>
</dbReference>
<evidence type="ECO:0000259" key="8">
    <source>
        <dbReference type="PROSITE" id="PS50075"/>
    </source>
</evidence>
<dbReference type="InterPro" id="IPR016039">
    <property type="entry name" value="Thiolase-like"/>
</dbReference>
<dbReference type="SUPFAM" id="SSF55048">
    <property type="entry name" value="Probable ACP-binding domain of malonyl-CoA ACP transacylase"/>
    <property type="match status" value="1"/>
</dbReference>
<dbReference type="InterPro" id="IPR016035">
    <property type="entry name" value="Acyl_Trfase/lysoPLipase"/>
</dbReference>
<dbReference type="PANTHER" id="PTHR43775">
    <property type="entry name" value="FATTY ACID SYNTHASE"/>
    <property type="match status" value="1"/>
</dbReference>
<dbReference type="Gene3D" id="3.10.129.110">
    <property type="entry name" value="Polyketide synthase dehydratase"/>
    <property type="match status" value="1"/>
</dbReference>
<feature type="region of interest" description="Disordered" evidence="7">
    <location>
        <begin position="457"/>
        <end position="486"/>
    </location>
</feature>
<dbReference type="GO" id="GO:0016491">
    <property type="term" value="F:oxidoreductase activity"/>
    <property type="evidence" value="ECO:0007669"/>
    <property type="project" value="InterPro"/>
</dbReference>
<dbReference type="PROSITE" id="PS52019">
    <property type="entry name" value="PKS_MFAS_DH"/>
    <property type="match status" value="1"/>
</dbReference>
<feature type="domain" description="Carrier" evidence="8">
    <location>
        <begin position="1907"/>
        <end position="1984"/>
    </location>
</feature>
<dbReference type="InterPro" id="IPR011032">
    <property type="entry name" value="GroES-like_sf"/>
</dbReference>
<dbReference type="InterPro" id="IPR042104">
    <property type="entry name" value="PKS_dehydratase_sf"/>
</dbReference>
<feature type="domain" description="Ketosynthase family 3 (KS3)" evidence="9">
    <location>
        <begin position="15"/>
        <end position="441"/>
    </location>
</feature>
<dbReference type="PROSITE" id="PS50075">
    <property type="entry name" value="CARRIER"/>
    <property type="match status" value="1"/>
</dbReference>
<dbReference type="InterPro" id="IPR049551">
    <property type="entry name" value="PKS_DH_C"/>
</dbReference>
<dbReference type="InterPro" id="IPR049900">
    <property type="entry name" value="PKS_mFAS_DH"/>
</dbReference>
<dbReference type="PROSITE" id="PS52004">
    <property type="entry name" value="KS3_2"/>
    <property type="match status" value="1"/>
</dbReference>
<dbReference type="GO" id="GO:0004312">
    <property type="term" value="F:fatty acid synthase activity"/>
    <property type="evidence" value="ECO:0007669"/>
    <property type="project" value="TreeGrafter"/>
</dbReference>
<comment type="caution">
    <text evidence="11">The sequence shown here is derived from an EMBL/GenBank/DDBJ whole genome shotgun (WGS) entry which is preliminary data.</text>
</comment>
<dbReference type="InterPro" id="IPR014030">
    <property type="entry name" value="Ketoacyl_synth_N"/>
</dbReference>
<reference evidence="11" key="1">
    <citation type="submission" date="2023-11" db="EMBL/GenBank/DDBJ databases">
        <authorList>
            <person name="Alioto T."/>
            <person name="Alioto T."/>
            <person name="Gomez Garrido J."/>
        </authorList>
    </citation>
    <scope>NUCLEOTIDE SEQUENCE</scope>
</reference>
<feature type="domain" description="PKS/mFAS DH" evidence="10">
    <location>
        <begin position="975"/>
        <end position="1277"/>
    </location>
</feature>
<evidence type="ECO:0000256" key="7">
    <source>
        <dbReference type="SAM" id="MobiDB-lite"/>
    </source>
</evidence>
<dbReference type="GO" id="GO:0031177">
    <property type="term" value="F:phosphopantetheine binding"/>
    <property type="evidence" value="ECO:0007669"/>
    <property type="project" value="InterPro"/>
</dbReference>
<dbReference type="InterPro" id="IPR036291">
    <property type="entry name" value="NAD(P)-bd_dom_sf"/>
</dbReference>
<evidence type="ECO:0000256" key="3">
    <source>
        <dbReference type="ARBA" id="ARBA00022679"/>
    </source>
</evidence>
<dbReference type="CDD" id="cd00833">
    <property type="entry name" value="PKS"/>
    <property type="match status" value="1"/>
</dbReference>
<keyword evidence="2" id="KW-0597">Phosphoprotein</keyword>
<dbReference type="InterPro" id="IPR016036">
    <property type="entry name" value="Malonyl_transacylase_ACP-bd"/>
</dbReference>
<dbReference type="Gene3D" id="3.30.70.3290">
    <property type="match status" value="1"/>
</dbReference>
<dbReference type="GO" id="GO:0006633">
    <property type="term" value="P:fatty acid biosynthetic process"/>
    <property type="evidence" value="ECO:0007669"/>
    <property type="project" value="InterPro"/>
</dbReference>
<dbReference type="Pfam" id="PF21089">
    <property type="entry name" value="PKS_DH_N"/>
    <property type="match status" value="1"/>
</dbReference>
<dbReference type="InterPro" id="IPR020806">
    <property type="entry name" value="PKS_PP-bd"/>
</dbReference>
<dbReference type="Pfam" id="PF00698">
    <property type="entry name" value="Acyl_transf_1"/>
    <property type="match status" value="1"/>
</dbReference>
<name>A0AAI8W2G4_9PEZI</name>
<dbReference type="Gene3D" id="3.40.366.10">
    <property type="entry name" value="Malonyl-Coenzyme A Acyl Carrier Protein, domain 2"/>
    <property type="match status" value="1"/>
</dbReference>
<dbReference type="InterPro" id="IPR001227">
    <property type="entry name" value="Ac_transferase_dom_sf"/>
</dbReference>
<dbReference type="SMART" id="SM00823">
    <property type="entry name" value="PKS_PP"/>
    <property type="match status" value="1"/>
</dbReference>
<dbReference type="SUPFAM" id="SSF51735">
    <property type="entry name" value="NAD(P)-binding Rossmann-fold domains"/>
    <property type="match status" value="1"/>
</dbReference>
<evidence type="ECO:0000259" key="9">
    <source>
        <dbReference type="PROSITE" id="PS52004"/>
    </source>
</evidence>
<dbReference type="Pfam" id="PF22621">
    <property type="entry name" value="CurL-like_PKS_C"/>
    <property type="match status" value="1"/>
</dbReference>
<organism evidence="11 12">
    <name type="scientific">Lecanosticta acicola</name>
    <dbReference type="NCBI Taxonomy" id="111012"/>
    <lineage>
        <taxon>Eukaryota</taxon>
        <taxon>Fungi</taxon>
        <taxon>Dikarya</taxon>
        <taxon>Ascomycota</taxon>
        <taxon>Pezizomycotina</taxon>
        <taxon>Dothideomycetes</taxon>
        <taxon>Dothideomycetidae</taxon>
        <taxon>Mycosphaerellales</taxon>
        <taxon>Mycosphaerellaceae</taxon>
        <taxon>Lecanosticta</taxon>
    </lineage>
</organism>
<evidence type="ECO:0000313" key="12">
    <source>
        <dbReference type="Proteomes" id="UP001296104"/>
    </source>
</evidence>
<dbReference type="InterPro" id="IPR020843">
    <property type="entry name" value="ER"/>
</dbReference>
<dbReference type="Gene3D" id="3.90.180.10">
    <property type="entry name" value="Medium-chain alcohol dehydrogenases, catalytic domain"/>
    <property type="match status" value="1"/>
</dbReference>
<dbReference type="InterPro" id="IPR020807">
    <property type="entry name" value="PKS_DH"/>
</dbReference>
<evidence type="ECO:0000256" key="5">
    <source>
        <dbReference type="ARBA" id="ARBA00023268"/>
    </source>
</evidence>
<dbReference type="SUPFAM" id="SSF52151">
    <property type="entry name" value="FabD/lysophospholipase-like"/>
    <property type="match status" value="1"/>
</dbReference>
<dbReference type="InterPro" id="IPR014031">
    <property type="entry name" value="Ketoacyl_synth_C"/>
</dbReference>
<gene>
    <name evidence="11" type="ORF">LECACI_7A000605</name>
</gene>
<dbReference type="EMBL" id="CAVMBE010000002">
    <property type="protein sequence ID" value="CAK3783710.1"/>
    <property type="molecule type" value="Genomic_DNA"/>
</dbReference>
<dbReference type="InterPro" id="IPR020841">
    <property type="entry name" value="PKS_Beta-ketoAc_synthase_dom"/>
</dbReference>
<dbReference type="InterPro" id="IPR032821">
    <property type="entry name" value="PKS_assoc"/>
</dbReference>
<evidence type="ECO:0000259" key="10">
    <source>
        <dbReference type="PROSITE" id="PS52019"/>
    </source>
</evidence>
<dbReference type="GO" id="GO:0004315">
    <property type="term" value="F:3-oxoacyl-[acyl-carrier-protein] synthase activity"/>
    <property type="evidence" value="ECO:0007669"/>
    <property type="project" value="InterPro"/>
</dbReference>
<dbReference type="SMART" id="SM00825">
    <property type="entry name" value="PKS_KS"/>
    <property type="match status" value="1"/>
</dbReference>